<sequence length="179" mass="21035">MKFFALLVVALLAANASASGTRPPHVHNAITGGGAYYHFWAGVEGLMHALEEVIPEPFYHFIHEIYQYMQTVYEMIPNDLTNAVNNVWNTWPSYKQFFTPEFVNAADELFHTMWSAFFPHEFYTVLENIYERFPKVTDLFPKEFLTALSKYLEHVPVIREPMKQWMLVMEQLMPHTHHH</sequence>
<protein>
    <submittedName>
        <fullName evidence="2">Uncharacterized protein</fullName>
    </submittedName>
</protein>
<feature type="chain" id="PRO_5012520410" evidence="1">
    <location>
        <begin position="19"/>
        <end position="179"/>
    </location>
</feature>
<name>A0A1A9VFC0_GLOAU</name>
<evidence type="ECO:0000313" key="3">
    <source>
        <dbReference type="Proteomes" id="UP000078200"/>
    </source>
</evidence>
<keyword evidence="3" id="KW-1185">Reference proteome</keyword>
<keyword evidence="1" id="KW-0732">Signal</keyword>
<dbReference type="Proteomes" id="UP000078200">
    <property type="component" value="Unassembled WGS sequence"/>
</dbReference>
<organism evidence="2 3">
    <name type="scientific">Glossina austeni</name>
    <name type="common">Savannah tsetse fly</name>
    <dbReference type="NCBI Taxonomy" id="7395"/>
    <lineage>
        <taxon>Eukaryota</taxon>
        <taxon>Metazoa</taxon>
        <taxon>Ecdysozoa</taxon>
        <taxon>Arthropoda</taxon>
        <taxon>Hexapoda</taxon>
        <taxon>Insecta</taxon>
        <taxon>Pterygota</taxon>
        <taxon>Neoptera</taxon>
        <taxon>Endopterygota</taxon>
        <taxon>Diptera</taxon>
        <taxon>Brachycera</taxon>
        <taxon>Muscomorpha</taxon>
        <taxon>Hippoboscoidea</taxon>
        <taxon>Glossinidae</taxon>
        <taxon>Glossina</taxon>
    </lineage>
</organism>
<reference evidence="2" key="1">
    <citation type="submission" date="2020-05" db="UniProtKB">
        <authorList>
            <consortium name="EnsemblMetazoa"/>
        </authorList>
    </citation>
    <scope>IDENTIFICATION</scope>
    <source>
        <strain evidence="2">TTRI</strain>
    </source>
</reference>
<dbReference type="EnsemblMetazoa" id="GAUT035466-RA">
    <property type="protein sequence ID" value="GAUT035466-PA"/>
    <property type="gene ID" value="GAUT035466"/>
</dbReference>
<dbReference type="AlphaFoldDB" id="A0A1A9VFC0"/>
<dbReference type="VEuPathDB" id="VectorBase:GAUT035466"/>
<feature type="signal peptide" evidence="1">
    <location>
        <begin position="1"/>
        <end position="18"/>
    </location>
</feature>
<evidence type="ECO:0000313" key="2">
    <source>
        <dbReference type="EnsemblMetazoa" id="GAUT035466-PA"/>
    </source>
</evidence>
<accession>A0A1A9VFC0</accession>
<proteinExistence type="predicted"/>
<evidence type="ECO:0000256" key="1">
    <source>
        <dbReference type="SAM" id="SignalP"/>
    </source>
</evidence>